<gene>
    <name evidence="5" type="ORF">OUO13_12380</name>
</gene>
<dbReference type="AlphaFoldDB" id="A0A9X3EE91"/>
<sequence>MFSIPGSSKLFAPAVLTLAIHLAGCSQVPAHEDNNPIEATTGSSVIAPAANAPDTNPVATSTETAEIPSSRPPVKPFESDTLLSLLTAEFAGQRQQFDLALQQYMEEARRTREPAIAARAAQVAQFTGHPAEAEEASNLWIEVAPNDPEAYMTRAQTLMVTRRYVDALDALAKVKELTGESEYESLAATVAVQNDPSIPELLDKMNDMAERDPGDASLWTAMGILQQATNHPDDAVEMYDAALQIDANAIAPAVFKARLLAQSNQPEQALGWIDQVLQLHPDNKGVQVLRARLLLSMERMEEAATAFSSLYQQYPDDSALLLSLGLIEYDLGRNTEADQHLGELIDRREHLPQAYYYRALVAERTGNPMKAFEYFANVQEEREFLPAQASAATILYKQRGIEQAAAYLNVVRQHHPEAATDLNKIQADLYMSAKRPDDALMTYSVALQKDPNNKDLLFARAMLLGELNQVEGLERDLRQILALDPDNAEAMNALGYTLVDKTDRLAEALPLLQKAYSLHPDSPAVIDSLGWYYFRNHEYARSEPLLKRAFSLSKDHEIAAHYGELLWTIGRTSEAASTWRDGLKDNPNSPFIKETLDRLNINLDSIK</sequence>
<organism evidence="5 6">
    <name type="scientific">Parathalassolituus penaei</name>
    <dbReference type="NCBI Taxonomy" id="2997323"/>
    <lineage>
        <taxon>Bacteria</taxon>
        <taxon>Pseudomonadati</taxon>
        <taxon>Pseudomonadota</taxon>
        <taxon>Gammaproteobacteria</taxon>
        <taxon>Oceanospirillales</taxon>
        <taxon>Oceanospirillaceae</taxon>
        <taxon>Parathalassolituus</taxon>
    </lineage>
</organism>
<proteinExistence type="predicted"/>
<dbReference type="SMART" id="SM00028">
    <property type="entry name" value="TPR"/>
    <property type="match status" value="8"/>
</dbReference>
<evidence type="ECO:0000256" key="2">
    <source>
        <dbReference type="ARBA" id="ARBA00022803"/>
    </source>
</evidence>
<dbReference type="InterPro" id="IPR011990">
    <property type="entry name" value="TPR-like_helical_dom_sf"/>
</dbReference>
<keyword evidence="2 3" id="KW-0802">TPR repeat</keyword>
<keyword evidence="6" id="KW-1185">Reference proteome</keyword>
<feature type="compositionally biased region" description="Polar residues" evidence="4">
    <location>
        <begin position="53"/>
        <end position="64"/>
    </location>
</feature>
<dbReference type="Proteomes" id="UP001150830">
    <property type="component" value="Unassembled WGS sequence"/>
</dbReference>
<name>A0A9X3EE91_9GAMM</name>
<feature type="region of interest" description="Disordered" evidence="4">
    <location>
        <begin position="47"/>
        <end position="74"/>
    </location>
</feature>
<evidence type="ECO:0000256" key="3">
    <source>
        <dbReference type="PROSITE-ProRule" id="PRU00339"/>
    </source>
</evidence>
<protein>
    <submittedName>
        <fullName evidence="5">Tetratricopeptide repeat protein</fullName>
    </submittedName>
</protein>
<dbReference type="PANTHER" id="PTHR44943">
    <property type="entry name" value="CELLULOSE SYNTHASE OPERON PROTEIN C"/>
    <property type="match status" value="1"/>
</dbReference>
<comment type="caution">
    <text evidence="5">The sequence shown here is derived from an EMBL/GenBank/DDBJ whole genome shotgun (WGS) entry which is preliminary data.</text>
</comment>
<accession>A0A9X3EE91</accession>
<dbReference type="InterPro" id="IPR019734">
    <property type="entry name" value="TPR_rpt"/>
</dbReference>
<dbReference type="InterPro" id="IPR051685">
    <property type="entry name" value="Ycf3/AcsC/BcsC/TPR_MFPF"/>
</dbReference>
<dbReference type="SUPFAM" id="SSF48452">
    <property type="entry name" value="TPR-like"/>
    <property type="match status" value="2"/>
</dbReference>
<evidence type="ECO:0000313" key="5">
    <source>
        <dbReference type="EMBL" id="MCY0965987.1"/>
    </source>
</evidence>
<dbReference type="RefSeq" id="WP_283174194.1">
    <property type="nucleotide sequence ID" value="NZ_JAPNOA010000029.1"/>
</dbReference>
<evidence type="ECO:0000256" key="4">
    <source>
        <dbReference type="SAM" id="MobiDB-lite"/>
    </source>
</evidence>
<dbReference type="Pfam" id="PF13432">
    <property type="entry name" value="TPR_16"/>
    <property type="match status" value="3"/>
</dbReference>
<keyword evidence="1" id="KW-0677">Repeat</keyword>
<evidence type="ECO:0000313" key="6">
    <source>
        <dbReference type="Proteomes" id="UP001150830"/>
    </source>
</evidence>
<feature type="repeat" description="TPR" evidence="3">
    <location>
        <begin position="216"/>
        <end position="249"/>
    </location>
</feature>
<dbReference type="EMBL" id="JAPNOA010000029">
    <property type="protein sequence ID" value="MCY0965987.1"/>
    <property type="molecule type" value="Genomic_DNA"/>
</dbReference>
<reference evidence="5" key="1">
    <citation type="submission" date="2022-11" db="EMBL/GenBank/DDBJ databases">
        <title>Parathalassolutuus dongxingensis gen. nov., sp. nov., a novel member of family Oceanospirillaceae isolated from a coastal shrimp pond in Guangxi, China.</title>
        <authorList>
            <person name="Chen H."/>
        </authorList>
    </citation>
    <scope>NUCLEOTIDE SEQUENCE</scope>
    <source>
        <strain evidence="5">G-43</strain>
    </source>
</reference>
<evidence type="ECO:0000256" key="1">
    <source>
        <dbReference type="ARBA" id="ARBA00022737"/>
    </source>
</evidence>
<dbReference type="Gene3D" id="1.25.40.10">
    <property type="entry name" value="Tetratricopeptide repeat domain"/>
    <property type="match status" value="4"/>
</dbReference>
<dbReference type="PANTHER" id="PTHR44943:SF4">
    <property type="entry name" value="TPR REPEAT-CONTAINING PROTEIN MJ0798"/>
    <property type="match status" value="1"/>
</dbReference>
<dbReference type="Pfam" id="PF14559">
    <property type="entry name" value="TPR_19"/>
    <property type="match status" value="1"/>
</dbReference>
<dbReference type="PROSITE" id="PS50005">
    <property type="entry name" value="TPR"/>
    <property type="match status" value="1"/>
</dbReference>